<dbReference type="Pfam" id="PF01190">
    <property type="entry name" value="Pollen_Ole_e_1"/>
    <property type="match status" value="1"/>
</dbReference>
<dbReference type="GO" id="GO:0009664">
    <property type="term" value="P:plant-type cell wall organization"/>
    <property type="evidence" value="ECO:0007669"/>
    <property type="project" value="InterPro"/>
</dbReference>
<feature type="compositionally biased region" description="Pro residues" evidence="2">
    <location>
        <begin position="178"/>
        <end position="232"/>
    </location>
</feature>
<reference evidence="4" key="2">
    <citation type="journal article" date="2022" name="Hortic Res">
        <title>The genome of Dioscorea zingiberensis sheds light on the biosynthesis, origin and evolution of the medicinally important diosgenin saponins.</title>
        <authorList>
            <person name="Li Y."/>
            <person name="Tan C."/>
            <person name="Li Z."/>
            <person name="Guo J."/>
            <person name="Li S."/>
            <person name="Chen X."/>
            <person name="Wang C."/>
            <person name="Dai X."/>
            <person name="Yang H."/>
            <person name="Song W."/>
            <person name="Hou L."/>
            <person name="Xu J."/>
            <person name="Tong Z."/>
            <person name="Xu A."/>
            <person name="Yuan X."/>
            <person name="Wang W."/>
            <person name="Yang Q."/>
            <person name="Chen L."/>
            <person name="Sun Z."/>
            <person name="Wang K."/>
            <person name="Pan B."/>
            <person name="Chen J."/>
            <person name="Bao Y."/>
            <person name="Liu F."/>
            <person name="Qi X."/>
            <person name="Gang D.R."/>
            <person name="Wen J."/>
            <person name="Li J."/>
        </authorList>
    </citation>
    <scope>NUCLEOTIDE SEQUENCE</scope>
    <source>
        <strain evidence="4">Dzin_1.0</strain>
    </source>
</reference>
<feature type="region of interest" description="Disordered" evidence="2">
    <location>
        <begin position="178"/>
        <end position="244"/>
    </location>
</feature>
<dbReference type="PRINTS" id="PR01217">
    <property type="entry name" value="PRICHEXTENSN"/>
</dbReference>
<evidence type="ECO:0000313" key="5">
    <source>
        <dbReference type="Proteomes" id="UP001085076"/>
    </source>
</evidence>
<dbReference type="PANTHER" id="PTHR33470">
    <property type="entry name" value="OS01G0164075 PROTEIN"/>
    <property type="match status" value="1"/>
</dbReference>
<protein>
    <recommendedName>
        <fullName evidence="3">Extensin domain-containing protein</fullName>
    </recommendedName>
</protein>
<dbReference type="OrthoDB" id="1939198at2759"/>
<evidence type="ECO:0000256" key="2">
    <source>
        <dbReference type="SAM" id="MobiDB-lite"/>
    </source>
</evidence>
<evidence type="ECO:0000259" key="3">
    <source>
        <dbReference type="Pfam" id="PF04554"/>
    </source>
</evidence>
<evidence type="ECO:0000256" key="1">
    <source>
        <dbReference type="ARBA" id="ARBA00022729"/>
    </source>
</evidence>
<comment type="caution">
    <text evidence="4">The sequence shown here is derived from an EMBL/GenBank/DDBJ whole genome shotgun (WGS) entry which is preliminary data.</text>
</comment>
<organism evidence="4 5">
    <name type="scientific">Dioscorea zingiberensis</name>
    <dbReference type="NCBI Taxonomy" id="325984"/>
    <lineage>
        <taxon>Eukaryota</taxon>
        <taxon>Viridiplantae</taxon>
        <taxon>Streptophyta</taxon>
        <taxon>Embryophyta</taxon>
        <taxon>Tracheophyta</taxon>
        <taxon>Spermatophyta</taxon>
        <taxon>Magnoliopsida</taxon>
        <taxon>Liliopsida</taxon>
        <taxon>Dioscoreales</taxon>
        <taxon>Dioscoreaceae</taxon>
        <taxon>Dioscorea</taxon>
    </lineage>
</organism>
<feature type="domain" description="Extensin" evidence="3">
    <location>
        <begin position="136"/>
        <end position="182"/>
    </location>
</feature>
<keyword evidence="5" id="KW-1185">Reference proteome</keyword>
<name>A0A9D5CP20_9LILI</name>
<dbReference type="GO" id="GO:0005199">
    <property type="term" value="F:structural constituent of cell wall"/>
    <property type="evidence" value="ECO:0007669"/>
    <property type="project" value="InterPro"/>
</dbReference>
<proteinExistence type="predicted"/>
<dbReference type="InterPro" id="IPR006706">
    <property type="entry name" value="Extensin_dom"/>
</dbReference>
<accession>A0A9D5CP20</accession>
<dbReference type="PANTHER" id="PTHR33470:SF27">
    <property type="entry name" value="OS01G0899700 PROTEIN"/>
    <property type="match status" value="1"/>
</dbReference>
<sequence>MRLHIDGPLGGRLWLTVVVVGAVYCYKCYNWKYPVDSHIKKLFKGAVVKVTCKVGHDAYVGYGVTKKYGKYSVDIKGYPYWKYGAEGCKVELHAAPKGSVCNIPTHLNMGAKLIVKSKTHEEIVLKAKSLAYAPKKPYMECEKPKPPVYYYKSPPPPYYYNSPPPPVKSPPPPYYYKSPPPPSPSPPPPYYYKSPPPPSPSPPPPYYYKSPPPPEKSPPPPYHYSSPPPPTIRPSHLLFQNQVS</sequence>
<dbReference type="Proteomes" id="UP001085076">
    <property type="component" value="Miscellaneous, Linkage group lg03"/>
</dbReference>
<dbReference type="Pfam" id="PF04554">
    <property type="entry name" value="Extensin_2"/>
    <property type="match status" value="1"/>
</dbReference>
<reference evidence="4" key="1">
    <citation type="submission" date="2021-03" db="EMBL/GenBank/DDBJ databases">
        <authorList>
            <person name="Li Z."/>
            <person name="Yang C."/>
        </authorList>
    </citation>
    <scope>NUCLEOTIDE SEQUENCE</scope>
    <source>
        <strain evidence="4">Dzin_1.0</strain>
        <tissue evidence="4">Leaf</tissue>
    </source>
</reference>
<evidence type="ECO:0000313" key="4">
    <source>
        <dbReference type="EMBL" id="KAJ0977016.1"/>
    </source>
</evidence>
<dbReference type="AlphaFoldDB" id="A0A9D5CP20"/>
<keyword evidence="1" id="KW-0732">Signal</keyword>
<dbReference type="EMBL" id="JAGGNH010000003">
    <property type="protein sequence ID" value="KAJ0977016.1"/>
    <property type="molecule type" value="Genomic_DNA"/>
</dbReference>
<gene>
    <name evidence="4" type="ORF">J5N97_012490</name>
</gene>